<evidence type="ECO:0000313" key="10">
    <source>
        <dbReference type="Proteomes" id="UP000003835"/>
    </source>
</evidence>
<evidence type="ECO:0000256" key="7">
    <source>
        <dbReference type="PROSITE-ProRule" id="PRU10141"/>
    </source>
</evidence>
<dbReference type="Pfam" id="PF00069">
    <property type="entry name" value="Pkinase"/>
    <property type="match status" value="1"/>
</dbReference>
<dbReference type="Gene3D" id="1.10.510.10">
    <property type="entry name" value="Transferase(Phosphotransferase) domain 1"/>
    <property type="match status" value="1"/>
</dbReference>
<accession>B4W1H4</accession>
<evidence type="ECO:0000256" key="4">
    <source>
        <dbReference type="ARBA" id="ARBA00022741"/>
    </source>
</evidence>
<feature type="binding site" evidence="7">
    <location>
        <position position="70"/>
    </location>
    <ligand>
        <name>ATP</name>
        <dbReference type="ChEBI" id="CHEBI:30616"/>
    </ligand>
</feature>
<sequence>MPNCAWVKLVNRYRSQLLQALTKPIMTKDPNHGRILANRYQLVGLIGQGAMGQVYKAKDMLLGGVIVAVKFISQTLLNQKMRDRFEREATICALLGEKSNHIVRVRDYGVDENDISFYVMEFLEGNSLSEIIREQSLPLPRFLNISRQISLGLQCAHKGIVIEGEQSPIIHRDIKPSNILVVQDASFGELVKILDFGIAKLIQSNSEQTHSFMGTSQELLATLWVMLTKDDIENRRISTRYNQFLFLMSPHPMVLWITALHNRQHGARWLTCYLDLKTAMGQKVIRILGESGNYRILFFALTEPQRCANVMTATIASTQRKLLLDWANASHAAMPSTQPQLSKRILKQELEKLKPKIVMKLEAVHTDYPTDISG</sequence>
<evidence type="ECO:0000313" key="9">
    <source>
        <dbReference type="EMBL" id="EDX71944.1"/>
    </source>
</evidence>
<dbReference type="PANTHER" id="PTHR43671">
    <property type="entry name" value="SERINE/THREONINE-PROTEIN KINASE NEK"/>
    <property type="match status" value="1"/>
</dbReference>
<keyword evidence="6 7" id="KW-0067">ATP-binding</keyword>
<evidence type="ECO:0000256" key="1">
    <source>
        <dbReference type="ARBA" id="ARBA00010886"/>
    </source>
</evidence>
<feature type="domain" description="Protein kinase" evidence="8">
    <location>
        <begin position="40"/>
        <end position="346"/>
    </location>
</feature>
<dbReference type="InterPro" id="IPR008271">
    <property type="entry name" value="Ser/Thr_kinase_AS"/>
</dbReference>
<dbReference type="CDD" id="cd14014">
    <property type="entry name" value="STKc_PknB_like"/>
    <property type="match status" value="1"/>
</dbReference>
<keyword evidence="3" id="KW-0808">Transferase</keyword>
<dbReference type="InterPro" id="IPR050660">
    <property type="entry name" value="NEK_Ser/Thr_kinase"/>
</dbReference>
<dbReference type="InterPro" id="IPR011009">
    <property type="entry name" value="Kinase-like_dom_sf"/>
</dbReference>
<dbReference type="EC" id="2.7.11.1" evidence="2"/>
<name>B4W1H4_9CYAN</name>
<dbReference type="HOGENOM" id="CLU_739101_0_0_3"/>
<keyword evidence="5 9" id="KW-0418">Kinase</keyword>
<dbReference type="EMBL" id="DS989868">
    <property type="protein sequence ID" value="EDX71944.1"/>
    <property type="molecule type" value="Genomic_DNA"/>
</dbReference>
<proteinExistence type="inferred from homology"/>
<evidence type="ECO:0000256" key="3">
    <source>
        <dbReference type="ARBA" id="ARBA00022679"/>
    </source>
</evidence>
<organism evidence="9 10">
    <name type="scientific">Coleofasciculus chthonoplastes PCC 7420</name>
    <dbReference type="NCBI Taxonomy" id="118168"/>
    <lineage>
        <taxon>Bacteria</taxon>
        <taxon>Bacillati</taxon>
        <taxon>Cyanobacteriota</taxon>
        <taxon>Cyanophyceae</taxon>
        <taxon>Coleofasciculales</taxon>
        <taxon>Coleofasciculaceae</taxon>
        <taxon>Coleofasciculus</taxon>
    </lineage>
</organism>
<comment type="similarity">
    <text evidence="1">Belongs to the protein kinase superfamily. NEK Ser/Thr protein kinase family. NIMA subfamily.</text>
</comment>
<keyword evidence="10" id="KW-1185">Reference proteome</keyword>
<dbReference type="STRING" id="118168.MC7420_5088"/>
<evidence type="ECO:0000256" key="2">
    <source>
        <dbReference type="ARBA" id="ARBA00012513"/>
    </source>
</evidence>
<dbReference type="Proteomes" id="UP000003835">
    <property type="component" value="Unassembled WGS sequence"/>
</dbReference>
<dbReference type="GO" id="GO:0004674">
    <property type="term" value="F:protein serine/threonine kinase activity"/>
    <property type="evidence" value="ECO:0007669"/>
    <property type="project" value="UniProtKB-EC"/>
</dbReference>
<dbReference type="PANTHER" id="PTHR43671:SF13">
    <property type="entry name" value="SERINE_THREONINE-PROTEIN KINASE NEK2"/>
    <property type="match status" value="1"/>
</dbReference>
<dbReference type="SMART" id="SM00220">
    <property type="entry name" value="S_TKc"/>
    <property type="match status" value="1"/>
</dbReference>
<dbReference type="InterPro" id="IPR017441">
    <property type="entry name" value="Protein_kinase_ATP_BS"/>
</dbReference>
<reference evidence="9 10" key="1">
    <citation type="submission" date="2008-07" db="EMBL/GenBank/DDBJ databases">
        <authorList>
            <person name="Tandeau de Marsac N."/>
            <person name="Ferriera S."/>
            <person name="Johnson J."/>
            <person name="Kravitz S."/>
            <person name="Beeson K."/>
            <person name="Sutton G."/>
            <person name="Rogers Y.-H."/>
            <person name="Friedman R."/>
            <person name="Frazier M."/>
            <person name="Venter J.C."/>
        </authorList>
    </citation>
    <scope>NUCLEOTIDE SEQUENCE [LARGE SCALE GENOMIC DNA]</scope>
    <source>
        <strain evidence="9 10">PCC 7420</strain>
    </source>
</reference>
<dbReference type="eggNOG" id="COG0515">
    <property type="taxonomic scope" value="Bacteria"/>
</dbReference>
<evidence type="ECO:0000256" key="5">
    <source>
        <dbReference type="ARBA" id="ARBA00022777"/>
    </source>
</evidence>
<dbReference type="PROSITE" id="PS00107">
    <property type="entry name" value="PROTEIN_KINASE_ATP"/>
    <property type="match status" value="1"/>
</dbReference>
<dbReference type="PROSITE" id="PS00108">
    <property type="entry name" value="PROTEIN_KINASE_ST"/>
    <property type="match status" value="1"/>
</dbReference>
<dbReference type="GO" id="GO:0005524">
    <property type="term" value="F:ATP binding"/>
    <property type="evidence" value="ECO:0007669"/>
    <property type="project" value="UniProtKB-UniRule"/>
</dbReference>
<evidence type="ECO:0000256" key="6">
    <source>
        <dbReference type="ARBA" id="ARBA00022840"/>
    </source>
</evidence>
<dbReference type="AlphaFoldDB" id="B4W1H4"/>
<gene>
    <name evidence="9" type="ORF">MC7420_5088</name>
</gene>
<keyword evidence="4 7" id="KW-0547">Nucleotide-binding</keyword>
<dbReference type="InterPro" id="IPR000719">
    <property type="entry name" value="Prot_kinase_dom"/>
</dbReference>
<protein>
    <recommendedName>
        <fullName evidence="2">non-specific serine/threonine protein kinase</fullName>
        <ecNumber evidence="2">2.7.11.1</ecNumber>
    </recommendedName>
</protein>
<dbReference type="PROSITE" id="PS50011">
    <property type="entry name" value="PROTEIN_KINASE_DOM"/>
    <property type="match status" value="1"/>
</dbReference>
<dbReference type="SUPFAM" id="SSF56112">
    <property type="entry name" value="Protein kinase-like (PK-like)"/>
    <property type="match status" value="1"/>
</dbReference>
<evidence type="ECO:0000259" key="8">
    <source>
        <dbReference type="PROSITE" id="PS50011"/>
    </source>
</evidence>